<dbReference type="AlphaFoldDB" id="A0A7D7W907"/>
<dbReference type="GO" id="GO:0003677">
    <property type="term" value="F:DNA binding"/>
    <property type="evidence" value="ECO:0007669"/>
    <property type="project" value="UniProtKB-KW"/>
</dbReference>
<dbReference type="Proteomes" id="UP000515708">
    <property type="component" value="Chromosome"/>
</dbReference>
<dbReference type="InterPro" id="IPR036388">
    <property type="entry name" value="WH-like_DNA-bd_sf"/>
</dbReference>
<name>A0A7D7W907_9MICO</name>
<dbReference type="InterPro" id="IPR008920">
    <property type="entry name" value="TF_FadR/GntR_C"/>
</dbReference>
<sequence length="231" mass="26085">MTESNAVAEGSPLSRRPQTTQQYVLDELRRAIIRRELKPGEPIRQDALADRLGVSRVPLREALKILEGEGQVLYLPRRGYQIVDLSMADLVEVYHLRAILETEAIRLGVPALGDEDLDELEQLQDEIEAAGAVGDVITMSAANRRFHFLVFDLAGMPRLSRMIRNLWETTDAYRSLYYADVDNRAHVRAEHRAIVEAARARDVERFIALQDEHRSTTVRALSVIVDPSSEG</sequence>
<dbReference type="GO" id="GO:0003700">
    <property type="term" value="F:DNA-binding transcription factor activity"/>
    <property type="evidence" value="ECO:0007669"/>
    <property type="project" value="InterPro"/>
</dbReference>
<protein>
    <submittedName>
        <fullName evidence="5">GntR family transcriptional regulator</fullName>
    </submittedName>
</protein>
<dbReference type="PANTHER" id="PTHR43537">
    <property type="entry name" value="TRANSCRIPTIONAL REGULATOR, GNTR FAMILY"/>
    <property type="match status" value="1"/>
</dbReference>
<dbReference type="Pfam" id="PF00392">
    <property type="entry name" value="GntR"/>
    <property type="match status" value="1"/>
</dbReference>
<dbReference type="SMART" id="SM00345">
    <property type="entry name" value="HTH_GNTR"/>
    <property type="match status" value="1"/>
</dbReference>
<evidence type="ECO:0000256" key="1">
    <source>
        <dbReference type="ARBA" id="ARBA00023015"/>
    </source>
</evidence>
<reference evidence="5 6" key="1">
    <citation type="journal article" date="2020" name="Front. Microbiol.">
        <title>Design of Bacterial Strain-Specific qPCR Assays Using NGS Data and Publicly Available Resources and Its Application to Track Biocontrol Strains.</title>
        <authorList>
            <person name="Hernandez I."/>
            <person name="Sant C."/>
            <person name="Martinez R."/>
            <person name="Fernandez C."/>
        </authorList>
    </citation>
    <scope>NUCLEOTIDE SEQUENCE [LARGE SCALE GENOMIC DNA]</scope>
    <source>
        <strain evidence="5 6">B24</strain>
    </source>
</reference>
<gene>
    <name evidence="5" type="ORF">FVO59_06530</name>
</gene>
<evidence type="ECO:0000256" key="2">
    <source>
        <dbReference type="ARBA" id="ARBA00023125"/>
    </source>
</evidence>
<evidence type="ECO:0000256" key="3">
    <source>
        <dbReference type="ARBA" id="ARBA00023163"/>
    </source>
</evidence>
<proteinExistence type="predicted"/>
<dbReference type="SUPFAM" id="SSF48008">
    <property type="entry name" value="GntR ligand-binding domain-like"/>
    <property type="match status" value="1"/>
</dbReference>
<keyword evidence="2" id="KW-0238">DNA-binding</keyword>
<accession>A0A7D7W907</accession>
<keyword evidence="3" id="KW-0804">Transcription</keyword>
<feature type="domain" description="HTH gntR-type" evidence="4">
    <location>
        <begin position="18"/>
        <end position="85"/>
    </location>
</feature>
<dbReference type="EMBL" id="CP043732">
    <property type="protein sequence ID" value="QMU96915.1"/>
    <property type="molecule type" value="Genomic_DNA"/>
</dbReference>
<dbReference type="Gene3D" id="1.10.10.10">
    <property type="entry name" value="Winged helix-like DNA-binding domain superfamily/Winged helix DNA-binding domain"/>
    <property type="match status" value="1"/>
</dbReference>
<dbReference type="CDD" id="cd07377">
    <property type="entry name" value="WHTH_GntR"/>
    <property type="match status" value="1"/>
</dbReference>
<keyword evidence="1" id="KW-0805">Transcription regulation</keyword>
<dbReference type="Pfam" id="PF07729">
    <property type="entry name" value="FCD"/>
    <property type="match status" value="1"/>
</dbReference>
<dbReference type="InterPro" id="IPR011711">
    <property type="entry name" value="GntR_C"/>
</dbReference>
<evidence type="ECO:0000313" key="5">
    <source>
        <dbReference type="EMBL" id="QMU96915.1"/>
    </source>
</evidence>
<dbReference type="InterPro" id="IPR000524">
    <property type="entry name" value="Tscrpt_reg_HTH_GntR"/>
</dbReference>
<evidence type="ECO:0000259" key="4">
    <source>
        <dbReference type="PROSITE" id="PS50949"/>
    </source>
</evidence>
<dbReference type="PANTHER" id="PTHR43537:SF41">
    <property type="entry name" value="TRANSCRIPTIONAL REGULATORY PROTEIN"/>
    <property type="match status" value="1"/>
</dbReference>
<dbReference type="SMART" id="SM00895">
    <property type="entry name" value="FCD"/>
    <property type="match status" value="1"/>
</dbReference>
<organism evidence="5 6">
    <name type="scientific">Microbacterium esteraromaticum</name>
    <dbReference type="NCBI Taxonomy" id="57043"/>
    <lineage>
        <taxon>Bacteria</taxon>
        <taxon>Bacillati</taxon>
        <taxon>Actinomycetota</taxon>
        <taxon>Actinomycetes</taxon>
        <taxon>Micrococcales</taxon>
        <taxon>Microbacteriaceae</taxon>
        <taxon>Microbacterium</taxon>
    </lineage>
</organism>
<dbReference type="Gene3D" id="1.20.120.530">
    <property type="entry name" value="GntR ligand-binding domain-like"/>
    <property type="match status" value="1"/>
</dbReference>
<dbReference type="RefSeq" id="WP_182255866.1">
    <property type="nucleotide sequence ID" value="NZ_CP043732.1"/>
</dbReference>
<evidence type="ECO:0000313" key="6">
    <source>
        <dbReference type="Proteomes" id="UP000515708"/>
    </source>
</evidence>
<dbReference type="InterPro" id="IPR036390">
    <property type="entry name" value="WH_DNA-bd_sf"/>
</dbReference>
<dbReference type="SUPFAM" id="SSF46785">
    <property type="entry name" value="Winged helix' DNA-binding domain"/>
    <property type="match status" value="1"/>
</dbReference>
<dbReference type="PROSITE" id="PS50949">
    <property type="entry name" value="HTH_GNTR"/>
    <property type="match status" value="1"/>
</dbReference>